<gene>
    <name evidence="9" type="ORF">CP523_10465</name>
    <name evidence="10" type="ORF">NH397_02810</name>
</gene>
<dbReference type="Proteomes" id="UP000280586">
    <property type="component" value="Chromosome"/>
</dbReference>
<comment type="subcellular location">
    <subcellularLocation>
        <location evidence="1">Cell membrane</location>
        <topology evidence="1">Multi-pass membrane protein</topology>
    </subcellularLocation>
</comment>
<accession>A0A9N7JMM7</accession>
<dbReference type="InterPro" id="IPR004254">
    <property type="entry name" value="AdipoR/HlyIII-related"/>
</dbReference>
<dbReference type="GO" id="GO:0140911">
    <property type="term" value="F:pore-forming activity"/>
    <property type="evidence" value="ECO:0007669"/>
    <property type="project" value="InterPro"/>
</dbReference>
<dbReference type="PANTHER" id="PTHR20855:SF3">
    <property type="entry name" value="LD03007P"/>
    <property type="match status" value="1"/>
</dbReference>
<comment type="similarity">
    <text evidence="2">Belongs to the UPF0073 (Hly-III) family.</text>
</comment>
<keyword evidence="7" id="KW-0862">Zinc</keyword>
<evidence type="ECO:0000256" key="3">
    <source>
        <dbReference type="ARBA" id="ARBA00022475"/>
    </source>
</evidence>
<evidence type="ECO:0000313" key="11">
    <source>
        <dbReference type="Proteomes" id="UP000280586"/>
    </source>
</evidence>
<reference evidence="9 11" key="1">
    <citation type="submission" date="2017-09" db="EMBL/GenBank/DDBJ databases">
        <authorList>
            <person name="Thomas P."/>
            <person name="Seyboldt C."/>
        </authorList>
    </citation>
    <scope>NUCLEOTIDE SEQUENCE [LARGE SCALE GENOMIC DNA]</scope>
    <source>
        <strain evidence="9 11">DSM 7534</strain>
    </source>
</reference>
<dbReference type="RefSeq" id="WP_066674218.1">
    <property type="nucleotide sequence ID" value="NZ_CABMIZ010000004.1"/>
</dbReference>
<evidence type="ECO:0000256" key="2">
    <source>
        <dbReference type="ARBA" id="ARBA00008488"/>
    </source>
</evidence>
<dbReference type="EMBL" id="CP099799">
    <property type="protein sequence ID" value="USS01384.1"/>
    <property type="molecule type" value="Genomic_DNA"/>
</dbReference>
<keyword evidence="7" id="KW-0479">Metal-binding</keyword>
<keyword evidence="6 8" id="KW-0472">Membrane</keyword>
<keyword evidence="12" id="KW-1185">Reference proteome</keyword>
<evidence type="ECO:0000313" key="10">
    <source>
        <dbReference type="EMBL" id="USS01384.1"/>
    </source>
</evidence>
<feature type="transmembrane region" description="Helical" evidence="8">
    <location>
        <begin position="20"/>
        <end position="45"/>
    </location>
</feature>
<dbReference type="Pfam" id="PF03006">
    <property type="entry name" value="HlyIII"/>
    <property type="match status" value="1"/>
</dbReference>
<evidence type="ECO:0000313" key="12">
    <source>
        <dbReference type="Proteomes" id="UP001055437"/>
    </source>
</evidence>
<feature type="transmembrane region" description="Helical" evidence="8">
    <location>
        <begin position="57"/>
        <end position="76"/>
    </location>
</feature>
<keyword evidence="3" id="KW-1003">Cell membrane</keyword>
<dbReference type="GO" id="GO:0046872">
    <property type="term" value="F:metal ion binding"/>
    <property type="evidence" value="ECO:0007669"/>
    <property type="project" value="UniProtKB-KW"/>
</dbReference>
<evidence type="ECO:0000256" key="7">
    <source>
        <dbReference type="PIRSR" id="PIRSR604254-1"/>
    </source>
</evidence>
<proteinExistence type="inferred from homology"/>
<evidence type="ECO:0000256" key="8">
    <source>
        <dbReference type="SAM" id="Phobius"/>
    </source>
</evidence>
<keyword evidence="5 8" id="KW-1133">Transmembrane helix</keyword>
<feature type="transmembrane region" description="Helical" evidence="8">
    <location>
        <begin position="142"/>
        <end position="163"/>
    </location>
</feature>
<evidence type="ECO:0000256" key="1">
    <source>
        <dbReference type="ARBA" id="ARBA00004651"/>
    </source>
</evidence>
<dbReference type="KEGG" id="csep:CP523_10465"/>
<dbReference type="EMBL" id="CP023671">
    <property type="protein sequence ID" value="AYE34790.1"/>
    <property type="molecule type" value="Genomic_DNA"/>
</dbReference>
<reference evidence="10" key="2">
    <citation type="submission" date="2022-06" db="EMBL/GenBank/DDBJ databases">
        <authorList>
            <person name="Holder M.E."/>
            <person name="Ajami N.J."/>
            <person name="Petrosino J.F."/>
        </authorList>
    </citation>
    <scope>NUCLEOTIDE SEQUENCE</scope>
    <source>
        <strain evidence="10">RMA 8861</strain>
    </source>
</reference>
<dbReference type="OrthoDB" id="9813689at2"/>
<sequence>MGKKDKNIIEYNFYTKGEEIANAITHGIGTILSVVGVVFLLILAVKSQNTYKILGTSVYSFCLIILYLDSTLYHSLPGKITKKVFRILDHASIYLLIAGTYTPLLIILLNQDKTSMIILITIWIMAIIGIVFKAIWVGKMELLSTIIYIFMGWAIVFNIKTVLNIVPANILFYVVIGGIAYTLGCIFFGLDKMPYNHAIWHIFVMIGSALHYIAIFLCVLI</sequence>
<dbReference type="AlphaFoldDB" id="A0A9N7JMM7"/>
<evidence type="ECO:0000256" key="5">
    <source>
        <dbReference type="ARBA" id="ARBA00022989"/>
    </source>
</evidence>
<dbReference type="GeneID" id="303561104"/>
<dbReference type="PANTHER" id="PTHR20855">
    <property type="entry name" value="ADIPOR/PROGESTIN RECEPTOR-RELATED"/>
    <property type="match status" value="1"/>
</dbReference>
<dbReference type="NCBIfam" id="TIGR01065">
    <property type="entry name" value="hlyIII"/>
    <property type="match status" value="1"/>
</dbReference>
<feature type="binding site" evidence="7">
    <location>
        <position position="74"/>
    </location>
    <ligand>
        <name>Zn(2+)</name>
        <dbReference type="ChEBI" id="CHEBI:29105"/>
    </ligand>
</feature>
<dbReference type="InterPro" id="IPR005744">
    <property type="entry name" value="Hy-lIII"/>
</dbReference>
<feature type="binding site" evidence="7">
    <location>
        <position position="197"/>
    </location>
    <ligand>
        <name>Zn(2+)</name>
        <dbReference type="ChEBI" id="CHEBI:29105"/>
    </ligand>
</feature>
<feature type="transmembrane region" description="Helical" evidence="8">
    <location>
        <begin position="116"/>
        <end position="136"/>
    </location>
</feature>
<feature type="transmembrane region" description="Helical" evidence="8">
    <location>
        <begin position="91"/>
        <end position="109"/>
    </location>
</feature>
<evidence type="ECO:0000256" key="6">
    <source>
        <dbReference type="ARBA" id="ARBA00023136"/>
    </source>
</evidence>
<protein>
    <submittedName>
        <fullName evidence="9">Hemolysin D</fullName>
    </submittedName>
    <submittedName>
        <fullName evidence="10">Hemolysin III family protein</fullName>
    </submittedName>
</protein>
<evidence type="ECO:0000256" key="4">
    <source>
        <dbReference type="ARBA" id="ARBA00022692"/>
    </source>
</evidence>
<dbReference type="GO" id="GO:0005886">
    <property type="term" value="C:plasma membrane"/>
    <property type="evidence" value="ECO:0007669"/>
    <property type="project" value="UniProtKB-SubCell"/>
</dbReference>
<evidence type="ECO:0000313" key="9">
    <source>
        <dbReference type="EMBL" id="AYE34790.1"/>
    </source>
</evidence>
<organism evidence="9 11">
    <name type="scientific">Clostridium septicum</name>
    <dbReference type="NCBI Taxonomy" id="1504"/>
    <lineage>
        <taxon>Bacteria</taxon>
        <taxon>Bacillati</taxon>
        <taxon>Bacillota</taxon>
        <taxon>Clostridia</taxon>
        <taxon>Eubacteriales</taxon>
        <taxon>Clostridiaceae</taxon>
        <taxon>Clostridium</taxon>
    </lineage>
</organism>
<feature type="transmembrane region" description="Helical" evidence="8">
    <location>
        <begin position="170"/>
        <end position="190"/>
    </location>
</feature>
<feature type="binding site" evidence="7">
    <location>
        <position position="201"/>
    </location>
    <ligand>
        <name>Zn(2+)</name>
        <dbReference type="ChEBI" id="CHEBI:29105"/>
    </ligand>
</feature>
<dbReference type="Proteomes" id="UP001055437">
    <property type="component" value="Chromosome"/>
</dbReference>
<feature type="transmembrane region" description="Helical" evidence="8">
    <location>
        <begin position="202"/>
        <end position="220"/>
    </location>
</feature>
<name>A0A9N7JMM7_CLOSE</name>
<keyword evidence="4 8" id="KW-0812">Transmembrane</keyword>